<sequence length="332" mass="35089">MTASTKPDLDRPLRIGTRASELALWQAHHIRDRLRAEWGDGLVVELVHITTEGDRIQDRPLNQIGGKGLFVNAIEEQLAAGAVDLAVHSMKDLPGRLHPGLAIVCTPPREDARDALVLGPALRARLCPEGHAPSDLSIQSLPAGATLGTTSLRRGALALRLNPGLQIRPLRGNVPTRLRKLDAGDYDAILLATAGLVRLGLADRIDARLDPEQFCPAACQGILALESRADDDRVRALVAPLADAHAATVAAAERAFLARLDGGCQVPMGCHAELRDDLLHVRGVITDPGGRPCFTAARVGPPAEAAELGTAVAELLLRLGADAVLAALAHKT</sequence>
<feature type="modified residue" description="S-(dipyrrolylmethanemethyl)cysteine" evidence="8">
    <location>
        <position position="264"/>
    </location>
</feature>
<comment type="cofactor">
    <cofactor evidence="8">
        <name>dipyrromethane</name>
        <dbReference type="ChEBI" id="CHEBI:60342"/>
    </cofactor>
    <text evidence="8">Binds 1 dipyrromethane group covalently.</text>
</comment>
<dbReference type="PANTHER" id="PTHR11557">
    <property type="entry name" value="PORPHOBILINOGEN DEAMINASE"/>
    <property type="match status" value="1"/>
</dbReference>
<accession>A0A1I1ZB00</accession>
<dbReference type="RefSeq" id="WP_096332730.1">
    <property type="nucleotide sequence ID" value="NZ_FOMX01000011.1"/>
</dbReference>
<dbReference type="InterPro" id="IPR022418">
    <property type="entry name" value="Porphobilinogen_deaminase_C"/>
</dbReference>
<dbReference type="AlphaFoldDB" id="A0A1I1ZB00"/>
<evidence type="ECO:0000256" key="2">
    <source>
        <dbReference type="ARBA" id="ARBA00004735"/>
    </source>
</evidence>
<dbReference type="InterPro" id="IPR022417">
    <property type="entry name" value="Porphobilin_deaminase_N"/>
</dbReference>
<dbReference type="EMBL" id="FOMX01000011">
    <property type="protein sequence ID" value="SFE29024.1"/>
    <property type="molecule type" value="Genomic_DNA"/>
</dbReference>
<dbReference type="InterPro" id="IPR022419">
    <property type="entry name" value="Porphobilin_deaminase_cofac_BS"/>
</dbReference>
<dbReference type="PRINTS" id="PR00151">
    <property type="entry name" value="PORPHBDMNASE"/>
</dbReference>
<evidence type="ECO:0000256" key="5">
    <source>
        <dbReference type="ARBA" id="ARBA00022679"/>
    </source>
</evidence>
<dbReference type="PANTHER" id="PTHR11557:SF0">
    <property type="entry name" value="PORPHOBILINOGEN DEAMINASE"/>
    <property type="match status" value="1"/>
</dbReference>
<keyword evidence="12" id="KW-1185">Reference proteome</keyword>
<comment type="subunit">
    <text evidence="4 8">Monomer.</text>
</comment>
<comment type="function">
    <text evidence="1 8">Tetrapolymerization of the monopyrrole PBG into the hydroxymethylbilane pre-uroporphyrinogen in several discrete steps.</text>
</comment>
<dbReference type="SUPFAM" id="SSF54782">
    <property type="entry name" value="Porphobilinogen deaminase (hydroxymethylbilane synthase), C-terminal domain"/>
    <property type="match status" value="1"/>
</dbReference>
<feature type="domain" description="Porphobilinogen deaminase C-terminal" evidence="10">
    <location>
        <begin position="250"/>
        <end position="317"/>
    </location>
</feature>
<dbReference type="Pfam" id="PF03900">
    <property type="entry name" value="Porphobil_deamC"/>
    <property type="match status" value="1"/>
</dbReference>
<keyword evidence="6 8" id="KW-0627">Porphyrin biosynthesis</keyword>
<dbReference type="FunFam" id="3.40.190.10:FF:000005">
    <property type="entry name" value="Porphobilinogen deaminase"/>
    <property type="match status" value="1"/>
</dbReference>
<evidence type="ECO:0000313" key="11">
    <source>
        <dbReference type="EMBL" id="SFE29024.1"/>
    </source>
</evidence>
<comment type="pathway">
    <text evidence="2">Porphyrin-containing compound metabolism; protoporphyrin-IX biosynthesis; coproporphyrinogen-III from 5-aminolevulinate: step 2/4.</text>
</comment>
<dbReference type="Proteomes" id="UP000199400">
    <property type="component" value="Unassembled WGS sequence"/>
</dbReference>
<evidence type="ECO:0000256" key="7">
    <source>
        <dbReference type="ARBA" id="ARBA00048169"/>
    </source>
</evidence>
<organism evidence="11 12">
    <name type="scientific">Nannocystis exedens</name>
    <dbReference type="NCBI Taxonomy" id="54"/>
    <lineage>
        <taxon>Bacteria</taxon>
        <taxon>Pseudomonadati</taxon>
        <taxon>Myxococcota</taxon>
        <taxon>Polyangia</taxon>
        <taxon>Nannocystales</taxon>
        <taxon>Nannocystaceae</taxon>
        <taxon>Nannocystis</taxon>
    </lineage>
</organism>
<feature type="domain" description="Porphobilinogen deaminase N-terminal" evidence="9">
    <location>
        <begin position="13"/>
        <end position="235"/>
    </location>
</feature>
<name>A0A1I1ZB00_9BACT</name>
<dbReference type="OrthoDB" id="9810298at2"/>
<dbReference type="PROSITE" id="PS00533">
    <property type="entry name" value="PORPHOBILINOGEN_DEAM"/>
    <property type="match status" value="1"/>
</dbReference>
<evidence type="ECO:0000256" key="3">
    <source>
        <dbReference type="ARBA" id="ARBA00005638"/>
    </source>
</evidence>
<dbReference type="Gene3D" id="3.30.160.40">
    <property type="entry name" value="Porphobilinogen deaminase, C-terminal domain"/>
    <property type="match status" value="1"/>
</dbReference>
<evidence type="ECO:0000256" key="8">
    <source>
        <dbReference type="HAMAP-Rule" id="MF_00260"/>
    </source>
</evidence>
<dbReference type="NCBIfam" id="TIGR00212">
    <property type="entry name" value="hemC"/>
    <property type="match status" value="1"/>
</dbReference>
<evidence type="ECO:0000256" key="1">
    <source>
        <dbReference type="ARBA" id="ARBA00002869"/>
    </source>
</evidence>
<dbReference type="SUPFAM" id="SSF53850">
    <property type="entry name" value="Periplasmic binding protein-like II"/>
    <property type="match status" value="1"/>
</dbReference>
<dbReference type="EC" id="2.5.1.61" evidence="8"/>
<dbReference type="STRING" id="54.SAMN02745121_03735"/>
<evidence type="ECO:0000313" key="12">
    <source>
        <dbReference type="Proteomes" id="UP000199400"/>
    </source>
</evidence>
<dbReference type="GO" id="GO:0006782">
    <property type="term" value="P:protoporphyrinogen IX biosynthetic process"/>
    <property type="evidence" value="ECO:0007669"/>
    <property type="project" value="UniProtKB-UniRule"/>
</dbReference>
<dbReference type="HAMAP" id="MF_00260">
    <property type="entry name" value="Porphobil_deam"/>
    <property type="match status" value="1"/>
</dbReference>
<comment type="similarity">
    <text evidence="3 8">Belongs to the HMBS family.</text>
</comment>
<dbReference type="PIRSF" id="PIRSF001438">
    <property type="entry name" value="4pyrrol_synth_OHMeBilane_synth"/>
    <property type="match status" value="1"/>
</dbReference>
<evidence type="ECO:0000256" key="6">
    <source>
        <dbReference type="ARBA" id="ARBA00023244"/>
    </source>
</evidence>
<evidence type="ECO:0000259" key="10">
    <source>
        <dbReference type="Pfam" id="PF03900"/>
    </source>
</evidence>
<proteinExistence type="inferred from homology"/>
<protein>
    <recommendedName>
        <fullName evidence="8">Porphobilinogen deaminase</fullName>
        <shortName evidence="8">PBG</shortName>
        <ecNumber evidence="8">2.5.1.61</ecNumber>
    </recommendedName>
    <alternativeName>
        <fullName evidence="8">Hydroxymethylbilane synthase</fullName>
        <shortName evidence="8">HMBS</shortName>
    </alternativeName>
    <alternativeName>
        <fullName evidence="8">Pre-uroporphyrinogen synthase</fullName>
    </alternativeName>
</protein>
<reference evidence="12" key="1">
    <citation type="submission" date="2016-10" db="EMBL/GenBank/DDBJ databases">
        <authorList>
            <person name="Varghese N."/>
            <person name="Submissions S."/>
        </authorList>
    </citation>
    <scope>NUCLEOTIDE SEQUENCE [LARGE SCALE GENOMIC DNA]</scope>
    <source>
        <strain evidence="12">ATCC 25963</strain>
    </source>
</reference>
<dbReference type="InterPro" id="IPR000860">
    <property type="entry name" value="HemC"/>
</dbReference>
<evidence type="ECO:0000256" key="4">
    <source>
        <dbReference type="ARBA" id="ARBA00011245"/>
    </source>
</evidence>
<dbReference type="UniPathway" id="UPA00251">
    <property type="reaction ID" value="UER00319"/>
</dbReference>
<dbReference type="GO" id="GO:0005737">
    <property type="term" value="C:cytoplasm"/>
    <property type="evidence" value="ECO:0007669"/>
    <property type="project" value="UniProtKB-UniRule"/>
</dbReference>
<comment type="catalytic activity">
    <reaction evidence="7 8">
        <text>4 porphobilinogen + H2O = hydroxymethylbilane + 4 NH4(+)</text>
        <dbReference type="Rhea" id="RHEA:13185"/>
        <dbReference type="ChEBI" id="CHEBI:15377"/>
        <dbReference type="ChEBI" id="CHEBI:28938"/>
        <dbReference type="ChEBI" id="CHEBI:57845"/>
        <dbReference type="ChEBI" id="CHEBI:58126"/>
        <dbReference type="EC" id="2.5.1.61"/>
    </reaction>
</comment>
<keyword evidence="5 8" id="KW-0808">Transferase</keyword>
<dbReference type="GO" id="GO:0004418">
    <property type="term" value="F:hydroxymethylbilane synthase activity"/>
    <property type="evidence" value="ECO:0007669"/>
    <property type="project" value="UniProtKB-UniRule"/>
</dbReference>
<gene>
    <name evidence="8" type="primary">hemC</name>
    <name evidence="11" type="ORF">SAMN02745121_03735</name>
</gene>
<evidence type="ECO:0000259" key="9">
    <source>
        <dbReference type="Pfam" id="PF01379"/>
    </source>
</evidence>
<dbReference type="Pfam" id="PF01379">
    <property type="entry name" value="Porphobil_deam"/>
    <property type="match status" value="1"/>
</dbReference>
<dbReference type="InterPro" id="IPR036803">
    <property type="entry name" value="Porphobilinogen_deaminase_C_sf"/>
</dbReference>
<comment type="miscellaneous">
    <text evidence="8">The porphobilinogen subunits are added to the dipyrromethane group.</text>
</comment>
<dbReference type="Gene3D" id="3.40.190.10">
    <property type="entry name" value="Periplasmic binding protein-like II"/>
    <property type="match status" value="2"/>
</dbReference>